<dbReference type="OMA" id="IEQQGIF"/>
<keyword evidence="3" id="KW-0804">Transcription</keyword>
<protein>
    <submittedName>
        <fullName evidence="8">DNA-directed RNA polymerase III subunit RPC4</fullName>
    </submittedName>
</protein>
<dbReference type="Proteomes" id="UP000271162">
    <property type="component" value="Unassembled WGS sequence"/>
</dbReference>
<dbReference type="GO" id="GO:0005666">
    <property type="term" value="C:RNA polymerase III complex"/>
    <property type="evidence" value="ECO:0007669"/>
    <property type="project" value="InterPro"/>
</dbReference>
<feature type="compositionally biased region" description="Basic and acidic residues" evidence="5">
    <location>
        <begin position="150"/>
        <end position="169"/>
    </location>
</feature>
<dbReference type="WBParaSite" id="NBR_0001157601-mRNA-1">
    <property type="protein sequence ID" value="NBR_0001157601-mRNA-1"/>
    <property type="gene ID" value="NBR_0001157601"/>
</dbReference>
<dbReference type="InterPro" id="IPR007811">
    <property type="entry name" value="RPC4"/>
</dbReference>
<evidence type="ECO:0000256" key="4">
    <source>
        <dbReference type="ARBA" id="ARBA00023242"/>
    </source>
</evidence>
<keyword evidence="4" id="KW-0539">Nucleus</keyword>
<gene>
    <name evidence="6" type="ORF">NBR_LOCUS11577</name>
</gene>
<feature type="compositionally biased region" description="Basic and acidic residues" evidence="5">
    <location>
        <begin position="390"/>
        <end position="399"/>
    </location>
</feature>
<proteinExistence type="predicted"/>
<reference evidence="8" key="1">
    <citation type="submission" date="2016-04" db="UniProtKB">
        <authorList>
            <consortium name="WormBaseParasite"/>
        </authorList>
    </citation>
    <scope>IDENTIFICATION</scope>
</reference>
<dbReference type="Pfam" id="PF05132">
    <property type="entry name" value="RNA_pol_Rpc4"/>
    <property type="match status" value="1"/>
</dbReference>
<evidence type="ECO:0000256" key="2">
    <source>
        <dbReference type="ARBA" id="ARBA00022478"/>
    </source>
</evidence>
<name>A0A158R0D1_NIPBR</name>
<keyword evidence="2" id="KW-0240">DNA-directed RNA polymerase</keyword>
<feature type="compositionally biased region" description="Acidic residues" evidence="5">
    <location>
        <begin position="170"/>
        <end position="181"/>
    </location>
</feature>
<evidence type="ECO:0000256" key="3">
    <source>
        <dbReference type="ARBA" id="ARBA00023163"/>
    </source>
</evidence>
<dbReference type="PANTHER" id="PTHR13408">
    <property type="entry name" value="DNA-DIRECTED RNA POLYMERASE III"/>
    <property type="match status" value="1"/>
</dbReference>
<sequence>MSTRGRPAAAKRGGVLPNLALAGKREDKDASISLKRKKPGLIESCGIFSEGLSGAERRAKPPVSEPLGSSRVKEEAVVMDCGEKKSGYACYEEMWQSDDEGDLQELSELLRDGFISDHKHGTLLPHVLPLEIEPQFVELLDKSVRDKVKQESEEVKAEYETDAKERLSETEEEEQEAEDGESPTLRQSRKAARILRSLSEETRENDLFVIQLPGILKVLSQEKPLEERIVFNTPQTNGHTKIEVKEEPGLIPNQNDKPTVEQLNLPPGRSIGKLVVTKDGRVLLKVGGHSLDVAHTASEGQHQSVVMVETSPQQFENNPFMQNGTSRFGGGQNAVYYMGNVRHHFTASLDWKKLRPIGEENAKPPCSPEVVSPTKKPKPVDLERMKKELNELQRERKSEMAAALKRWNA</sequence>
<dbReference type="PANTHER" id="PTHR13408:SF0">
    <property type="entry name" value="DNA-DIRECTED RNA POLYMERASE III SUBUNIT RPC4"/>
    <property type="match status" value="1"/>
</dbReference>
<dbReference type="STRING" id="27835.A0A158R0D1"/>
<feature type="region of interest" description="Disordered" evidence="5">
    <location>
        <begin position="150"/>
        <end position="188"/>
    </location>
</feature>
<comment type="subcellular location">
    <subcellularLocation>
        <location evidence="1">Nucleus</location>
    </subcellularLocation>
</comment>
<dbReference type="AlphaFoldDB" id="A0A158R0D1"/>
<feature type="region of interest" description="Disordered" evidence="5">
    <location>
        <begin position="360"/>
        <end position="383"/>
    </location>
</feature>
<evidence type="ECO:0000313" key="8">
    <source>
        <dbReference type="WBParaSite" id="NBR_0001157601-mRNA-1"/>
    </source>
</evidence>
<evidence type="ECO:0000313" key="7">
    <source>
        <dbReference type="Proteomes" id="UP000271162"/>
    </source>
</evidence>
<evidence type="ECO:0000313" key="6">
    <source>
        <dbReference type="EMBL" id="VDL75166.1"/>
    </source>
</evidence>
<keyword evidence="7" id="KW-1185">Reference proteome</keyword>
<accession>A0A158R0D1</accession>
<dbReference type="EMBL" id="UYSL01020553">
    <property type="protein sequence ID" value="VDL75166.1"/>
    <property type="molecule type" value="Genomic_DNA"/>
</dbReference>
<evidence type="ECO:0000256" key="5">
    <source>
        <dbReference type="SAM" id="MobiDB-lite"/>
    </source>
</evidence>
<dbReference type="GO" id="GO:0003677">
    <property type="term" value="F:DNA binding"/>
    <property type="evidence" value="ECO:0007669"/>
    <property type="project" value="InterPro"/>
</dbReference>
<feature type="region of interest" description="Disordered" evidence="5">
    <location>
        <begin position="390"/>
        <end position="409"/>
    </location>
</feature>
<organism evidence="8">
    <name type="scientific">Nippostrongylus brasiliensis</name>
    <name type="common">Rat hookworm</name>
    <dbReference type="NCBI Taxonomy" id="27835"/>
    <lineage>
        <taxon>Eukaryota</taxon>
        <taxon>Metazoa</taxon>
        <taxon>Ecdysozoa</taxon>
        <taxon>Nematoda</taxon>
        <taxon>Chromadorea</taxon>
        <taxon>Rhabditida</taxon>
        <taxon>Rhabditina</taxon>
        <taxon>Rhabditomorpha</taxon>
        <taxon>Strongyloidea</taxon>
        <taxon>Heligmosomidae</taxon>
        <taxon>Nippostrongylus</taxon>
    </lineage>
</organism>
<evidence type="ECO:0000256" key="1">
    <source>
        <dbReference type="ARBA" id="ARBA00004123"/>
    </source>
</evidence>
<reference evidence="6 7" key="2">
    <citation type="submission" date="2018-11" db="EMBL/GenBank/DDBJ databases">
        <authorList>
            <consortium name="Pathogen Informatics"/>
        </authorList>
    </citation>
    <scope>NUCLEOTIDE SEQUENCE [LARGE SCALE GENOMIC DNA]</scope>
</reference>
<dbReference type="GO" id="GO:0042797">
    <property type="term" value="P:tRNA transcription by RNA polymerase III"/>
    <property type="evidence" value="ECO:0007669"/>
    <property type="project" value="TreeGrafter"/>
</dbReference>